<reference evidence="12" key="2">
    <citation type="submission" date="2021-04" db="EMBL/GenBank/DDBJ databases">
        <authorList>
            <person name="Gilroy R."/>
        </authorList>
    </citation>
    <scope>NUCLEOTIDE SEQUENCE</scope>
    <source>
        <strain evidence="12">CHK169-4300</strain>
    </source>
</reference>
<dbReference type="Gene3D" id="1.10.340.30">
    <property type="entry name" value="Hypothetical protein, domain 2"/>
    <property type="match status" value="1"/>
</dbReference>
<dbReference type="Proteomes" id="UP000824106">
    <property type="component" value="Unassembled WGS sequence"/>
</dbReference>
<evidence type="ECO:0000256" key="10">
    <source>
        <dbReference type="HAMAP-Rule" id="MF_00942"/>
    </source>
</evidence>
<gene>
    <name evidence="10 12" type="primary">nth</name>
    <name evidence="12" type="ORF">H9808_02570</name>
</gene>
<dbReference type="AlphaFoldDB" id="A0A9D2G075"/>
<dbReference type="GO" id="GO:0140078">
    <property type="term" value="F:class I DNA-(apurinic or apyrimidinic site) endonuclease activity"/>
    <property type="evidence" value="ECO:0007669"/>
    <property type="project" value="UniProtKB-EC"/>
</dbReference>
<name>A0A9D2G075_9LACT</name>
<keyword evidence="5 10" id="KW-0378">Hydrolase</keyword>
<dbReference type="FunFam" id="1.10.340.30:FF:000001">
    <property type="entry name" value="Endonuclease III"/>
    <property type="match status" value="1"/>
</dbReference>
<proteinExistence type="inferred from homology"/>
<dbReference type="GO" id="GO:0003677">
    <property type="term" value="F:DNA binding"/>
    <property type="evidence" value="ECO:0007669"/>
    <property type="project" value="UniProtKB-UniRule"/>
</dbReference>
<organism evidence="12 13">
    <name type="scientific">Candidatus Atopostipes pullistercoris</name>
    <dbReference type="NCBI Taxonomy" id="2838467"/>
    <lineage>
        <taxon>Bacteria</taxon>
        <taxon>Bacillati</taxon>
        <taxon>Bacillota</taxon>
        <taxon>Bacilli</taxon>
        <taxon>Lactobacillales</taxon>
        <taxon>Carnobacteriaceae</taxon>
        <taxon>Atopostipes</taxon>
    </lineage>
</organism>
<keyword evidence="9 10" id="KW-0326">Glycosidase</keyword>
<dbReference type="SMART" id="SM00478">
    <property type="entry name" value="ENDO3c"/>
    <property type="match status" value="1"/>
</dbReference>
<dbReference type="EC" id="4.2.99.18" evidence="10"/>
<comment type="caution">
    <text evidence="10">Lacks conserved residue(s) required for the propagation of feature annotation.</text>
</comment>
<evidence type="ECO:0000256" key="9">
    <source>
        <dbReference type="ARBA" id="ARBA00023295"/>
    </source>
</evidence>
<dbReference type="PIRSF" id="PIRSF001435">
    <property type="entry name" value="Nth"/>
    <property type="match status" value="1"/>
</dbReference>
<reference evidence="12" key="1">
    <citation type="journal article" date="2021" name="PeerJ">
        <title>Extensive microbial diversity within the chicken gut microbiome revealed by metagenomics and culture.</title>
        <authorList>
            <person name="Gilroy R."/>
            <person name="Ravi A."/>
            <person name="Getino M."/>
            <person name="Pursley I."/>
            <person name="Horton D.L."/>
            <person name="Alikhan N.F."/>
            <person name="Baker D."/>
            <person name="Gharbi K."/>
            <person name="Hall N."/>
            <person name="Watson M."/>
            <person name="Adriaenssens E.M."/>
            <person name="Foster-Nyarko E."/>
            <person name="Jarju S."/>
            <person name="Secka A."/>
            <person name="Antonio M."/>
            <person name="Oren A."/>
            <person name="Chaudhuri R.R."/>
            <person name="La Ragione R."/>
            <person name="Hildebrand F."/>
            <person name="Pallen M.J."/>
        </authorList>
    </citation>
    <scope>NUCLEOTIDE SEQUENCE</scope>
    <source>
        <strain evidence="12">CHK169-4300</strain>
    </source>
</reference>
<keyword evidence="12" id="KW-0540">Nuclease</keyword>
<dbReference type="InterPro" id="IPR000445">
    <property type="entry name" value="HhH_motif"/>
</dbReference>
<keyword evidence="10" id="KW-0238">DNA-binding</keyword>
<evidence type="ECO:0000256" key="1">
    <source>
        <dbReference type="ARBA" id="ARBA00008343"/>
    </source>
</evidence>
<dbReference type="GO" id="GO:0046872">
    <property type="term" value="F:metal ion binding"/>
    <property type="evidence" value="ECO:0007669"/>
    <property type="project" value="UniProtKB-KW"/>
</dbReference>
<evidence type="ECO:0000256" key="7">
    <source>
        <dbReference type="ARBA" id="ARBA00023014"/>
    </source>
</evidence>
<dbReference type="NCBIfam" id="TIGR01083">
    <property type="entry name" value="nth"/>
    <property type="match status" value="1"/>
</dbReference>
<dbReference type="EMBL" id="DXAZ01000037">
    <property type="protein sequence ID" value="HIZ70634.1"/>
    <property type="molecule type" value="Genomic_DNA"/>
</dbReference>
<keyword evidence="10" id="KW-0456">Lyase</keyword>
<dbReference type="Pfam" id="PF00730">
    <property type="entry name" value="HhH-GPD"/>
    <property type="match status" value="1"/>
</dbReference>
<comment type="caution">
    <text evidence="12">The sequence shown here is derived from an EMBL/GenBank/DDBJ whole genome shotgun (WGS) entry which is preliminary data.</text>
</comment>
<keyword evidence="12" id="KW-0255">Endonuclease</keyword>
<sequence>MLTKQCARQVIQEIIHLYPEATPTMHYENPFQLLLAVILSAQATDESVAKVTPTLFERYPNPEAVIASSPEEIEPYIRSIGLYRNKARYIYQSSQQLLERFDGEVPHTRKELESLTGIGPKSANILLSVAFKEPAFAVDTHVTRVCKHHQIVEKNATPKDIEKRVCEVIPPELWGAAHQAMINFGREICHPRNPQCEHFPQLYACLENEQQK</sequence>
<dbReference type="GO" id="GO:0051539">
    <property type="term" value="F:4 iron, 4 sulfur cluster binding"/>
    <property type="evidence" value="ECO:0007669"/>
    <property type="project" value="UniProtKB-KW"/>
</dbReference>
<dbReference type="Pfam" id="PF00633">
    <property type="entry name" value="HHH"/>
    <property type="match status" value="1"/>
</dbReference>
<dbReference type="InterPro" id="IPR003265">
    <property type="entry name" value="HhH-GPD_domain"/>
</dbReference>
<keyword evidence="3" id="KW-0479">Metal-binding</keyword>
<dbReference type="Gene3D" id="1.10.1670.10">
    <property type="entry name" value="Helix-hairpin-Helix base-excision DNA repair enzymes (C-terminal)"/>
    <property type="match status" value="1"/>
</dbReference>
<dbReference type="InterPro" id="IPR023170">
    <property type="entry name" value="HhH_base_excis_C"/>
</dbReference>
<dbReference type="PANTHER" id="PTHR10359">
    <property type="entry name" value="A/G-SPECIFIC ADENINE GLYCOSYLASE/ENDONUCLEASE III"/>
    <property type="match status" value="1"/>
</dbReference>
<keyword evidence="8 10" id="KW-0234">DNA repair</keyword>
<dbReference type="CDD" id="cd00056">
    <property type="entry name" value="ENDO3c"/>
    <property type="match status" value="1"/>
</dbReference>
<keyword evidence="7" id="KW-0411">Iron-sulfur</keyword>
<feature type="domain" description="HhH-GPD" evidence="11">
    <location>
        <begin position="39"/>
        <end position="187"/>
    </location>
</feature>
<accession>A0A9D2G075</accession>
<evidence type="ECO:0000313" key="12">
    <source>
        <dbReference type="EMBL" id="HIZ70634.1"/>
    </source>
</evidence>
<dbReference type="SUPFAM" id="SSF48150">
    <property type="entry name" value="DNA-glycosylase"/>
    <property type="match status" value="1"/>
</dbReference>
<evidence type="ECO:0000313" key="13">
    <source>
        <dbReference type="Proteomes" id="UP000824106"/>
    </source>
</evidence>
<comment type="catalytic activity">
    <reaction evidence="10">
        <text>2'-deoxyribonucleotide-(2'-deoxyribose 5'-phosphate)-2'-deoxyribonucleotide-DNA = a 3'-end 2'-deoxyribonucleotide-(2,3-dehydro-2,3-deoxyribose 5'-phosphate)-DNA + a 5'-end 5'-phospho-2'-deoxyribonucleoside-DNA + H(+)</text>
        <dbReference type="Rhea" id="RHEA:66592"/>
        <dbReference type="Rhea" id="RHEA-COMP:13180"/>
        <dbReference type="Rhea" id="RHEA-COMP:16897"/>
        <dbReference type="Rhea" id="RHEA-COMP:17067"/>
        <dbReference type="ChEBI" id="CHEBI:15378"/>
        <dbReference type="ChEBI" id="CHEBI:136412"/>
        <dbReference type="ChEBI" id="CHEBI:157695"/>
        <dbReference type="ChEBI" id="CHEBI:167181"/>
        <dbReference type="EC" id="4.2.99.18"/>
    </reaction>
</comment>
<dbReference type="GO" id="GO:0019104">
    <property type="term" value="F:DNA N-glycosylase activity"/>
    <property type="evidence" value="ECO:0007669"/>
    <property type="project" value="UniProtKB-UniRule"/>
</dbReference>
<keyword evidence="6" id="KW-0408">Iron</keyword>
<keyword evidence="2" id="KW-0004">4Fe-4S</keyword>
<evidence type="ECO:0000256" key="6">
    <source>
        <dbReference type="ARBA" id="ARBA00023004"/>
    </source>
</evidence>
<evidence type="ECO:0000256" key="8">
    <source>
        <dbReference type="ARBA" id="ARBA00023204"/>
    </source>
</evidence>
<evidence type="ECO:0000256" key="4">
    <source>
        <dbReference type="ARBA" id="ARBA00022763"/>
    </source>
</evidence>
<dbReference type="GO" id="GO:0006285">
    <property type="term" value="P:base-excision repair, AP site formation"/>
    <property type="evidence" value="ECO:0007669"/>
    <property type="project" value="TreeGrafter"/>
</dbReference>
<dbReference type="HAMAP" id="MF_00942">
    <property type="entry name" value="Nth"/>
    <property type="match status" value="1"/>
</dbReference>
<dbReference type="InterPro" id="IPR011257">
    <property type="entry name" value="DNA_glycosylase"/>
</dbReference>
<evidence type="ECO:0000259" key="11">
    <source>
        <dbReference type="SMART" id="SM00478"/>
    </source>
</evidence>
<comment type="function">
    <text evidence="10">DNA repair enzyme that has both DNA N-glycosylase activity and AP-lyase activity. The DNA N-glycosylase activity releases various damaged pyrimidines from DNA by cleaving the N-glycosidic bond, leaving an AP (apurinic/apyrimidinic) site. The AP-lyase activity cleaves the phosphodiester bond 3' to the AP site by a beta-elimination, leaving a 3'-terminal unsaturated sugar and a product with a terminal 5'-phosphate.</text>
</comment>
<protein>
    <recommendedName>
        <fullName evidence="10">Endonuclease III</fullName>
        <ecNumber evidence="10">4.2.99.18</ecNumber>
    </recommendedName>
    <alternativeName>
        <fullName evidence="10">DNA-(apurinic or apyrimidinic site) lyase</fullName>
    </alternativeName>
</protein>
<dbReference type="InterPro" id="IPR005759">
    <property type="entry name" value="Nth"/>
</dbReference>
<evidence type="ECO:0000256" key="5">
    <source>
        <dbReference type="ARBA" id="ARBA00022801"/>
    </source>
</evidence>
<keyword evidence="4 10" id="KW-0227">DNA damage</keyword>
<comment type="similarity">
    <text evidence="1 10">Belongs to the Nth/MutY family.</text>
</comment>
<evidence type="ECO:0000256" key="3">
    <source>
        <dbReference type="ARBA" id="ARBA00022723"/>
    </source>
</evidence>
<comment type="cofactor">
    <cofactor evidence="10">
        <name>[4Fe-4S] cluster</name>
        <dbReference type="ChEBI" id="CHEBI:49883"/>
    </cofactor>
    <text evidence="10">Binds 1 [4Fe-4S] cluster.</text>
</comment>
<evidence type="ECO:0000256" key="2">
    <source>
        <dbReference type="ARBA" id="ARBA00022485"/>
    </source>
</evidence>
<dbReference type="PANTHER" id="PTHR10359:SF18">
    <property type="entry name" value="ENDONUCLEASE III"/>
    <property type="match status" value="1"/>
</dbReference>